<proteinExistence type="predicted"/>
<feature type="compositionally biased region" description="Basic and acidic residues" evidence="1">
    <location>
        <begin position="109"/>
        <end position="118"/>
    </location>
</feature>
<reference evidence="2 3" key="1">
    <citation type="submission" date="2018-06" db="EMBL/GenBank/DDBJ databases">
        <authorList>
            <consortium name="Pathogen Informatics"/>
            <person name="Doyle S."/>
        </authorList>
    </citation>
    <scope>NUCLEOTIDE SEQUENCE [LARGE SCALE GENOMIC DNA]</scope>
    <source>
        <strain evidence="2 3">NCTC10254</strain>
    </source>
</reference>
<feature type="compositionally biased region" description="Low complexity" evidence="1">
    <location>
        <begin position="85"/>
        <end position="96"/>
    </location>
</feature>
<evidence type="ECO:0000256" key="1">
    <source>
        <dbReference type="SAM" id="MobiDB-lite"/>
    </source>
</evidence>
<protein>
    <submittedName>
        <fullName evidence="2">Putative secreted protein</fullName>
    </submittedName>
</protein>
<feature type="compositionally biased region" description="Basic and acidic residues" evidence="1">
    <location>
        <begin position="60"/>
        <end position="76"/>
    </location>
</feature>
<dbReference type="RefSeq" id="WP_005524087.1">
    <property type="nucleotide sequence ID" value="NZ_CAUOYC010000003.1"/>
</dbReference>
<organism evidence="2 3">
    <name type="scientific">Corynebacterium matruchotii</name>
    <dbReference type="NCBI Taxonomy" id="43768"/>
    <lineage>
        <taxon>Bacteria</taxon>
        <taxon>Bacillati</taxon>
        <taxon>Actinomycetota</taxon>
        <taxon>Actinomycetes</taxon>
        <taxon>Mycobacteriales</taxon>
        <taxon>Corynebacteriaceae</taxon>
        <taxon>Corynebacterium</taxon>
    </lineage>
</organism>
<name>A0A448TGT9_9CORY</name>
<dbReference type="GeneID" id="84573006"/>
<sequence>MGRIIVLLLLVAAVYLVWRAFGPQSWKRAMLFDAPQEPLIKGPDDDEEFLWELEKRQFKQRRAKEEAQRQEEERIRRAQARYNRPSPTDTTAAADNNSDDTKPAASDKNSPRPDTSDT</sequence>
<accession>A0A448TGT9</accession>
<feature type="region of interest" description="Disordered" evidence="1">
    <location>
        <begin position="60"/>
        <end position="118"/>
    </location>
</feature>
<dbReference type="Proteomes" id="UP000249886">
    <property type="component" value="Unassembled WGS sequence"/>
</dbReference>
<gene>
    <name evidence="2" type="ORF">NCTC10254_00567</name>
</gene>
<dbReference type="AlphaFoldDB" id="A0A448TGT9"/>
<evidence type="ECO:0000313" key="2">
    <source>
        <dbReference type="EMBL" id="SPW24197.1"/>
    </source>
</evidence>
<comment type="caution">
    <text evidence="2">The sequence shown here is derived from an EMBL/GenBank/DDBJ whole genome shotgun (WGS) entry which is preliminary data.</text>
</comment>
<dbReference type="EMBL" id="UARK01000001">
    <property type="protein sequence ID" value="SPW24197.1"/>
    <property type="molecule type" value="Genomic_DNA"/>
</dbReference>
<evidence type="ECO:0000313" key="3">
    <source>
        <dbReference type="Proteomes" id="UP000249886"/>
    </source>
</evidence>